<comment type="caution">
    <text evidence="3">The sequence shown here is derived from an EMBL/GenBank/DDBJ whole genome shotgun (WGS) entry which is preliminary data.</text>
</comment>
<sequence>MDRTDRRALLVLALGLAAIGAPGCAAEDAQPGTRVPNTTTGGGGREGGDLVWQKSFGQTGIDSNQSVRDMAVLRDEGHVFAVVDFDNQLEIPNLEGAPYMTTGAFDIAVVKMSVVGGNVVWGKHIGDPSEQYRTTVAVDKVGSVVLAGGWDGLLSVDGHTANPFGGVDAYAVKLKPEGVAQWVYRVGDAETQFVTDVALDPEGNVILVGVVRGTVDFGDGVPSAPDPGTDIFVVKLDSAGKHLWHQRVGRAASDDVKNPSASVEVMPSGDIVVAGNMAETLTFSGCTLPQYGGSDAFVVRLAPDGSCVFGKTFGPAEDQRAYGLAIGPSNEILVTGEFAGAFDLGGGATLKSRDGTDLFVLALDATGQHLWSRRFGSFGNQTGRSIAVAPSGEIVVGGEYRGMLEFYDEDAVINVQSGGSPSDVFVLKLDAAGQVLWGKGFGADDDQAATTVGFDNEERVLVGGWFRRSLSLSADKGLTNSGPNGDDGFVFALSP</sequence>
<feature type="chain" id="PRO_5045643947" description="Lipoprotein" evidence="2">
    <location>
        <begin position="26"/>
        <end position="495"/>
    </location>
</feature>
<keyword evidence="2" id="KW-0732">Signal</keyword>
<evidence type="ECO:0000256" key="1">
    <source>
        <dbReference type="SAM" id="MobiDB-lite"/>
    </source>
</evidence>
<accession>A0ABT6P021</accession>
<dbReference type="EMBL" id="JARZHI010000035">
    <property type="protein sequence ID" value="MDI1433946.1"/>
    <property type="molecule type" value="Genomic_DNA"/>
</dbReference>
<dbReference type="Proteomes" id="UP001160301">
    <property type="component" value="Unassembled WGS sequence"/>
</dbReference>
<evidence type="ECO:0000256" key="2">
    <source>
        <dbReference type="SAM" id="SignalP"/>
    </source>
</evidence>
<evidence type="ECO:0008006" key="5">
    <source>
        <dbReference type="Google" id="ProtNLM"/>
    </source>
</evidence>
<dbReference type="PANTHER" id="PTHR35580:SF1">
    <property type="entry name" value="PHYTASE-LIKE DOMAIN-CONTAINING PROTEIN"/>
    <property type="match status" value="1"/>
</dbReference>
<feature type="signal peptide" evidence="2">
    <location>
        <begin position="1"/>
        <end position="25"/>
    </location>
</feature>
<reference evidence="3 4" key="1">
    <citation type="submission" date="2023-04" db="EMBL/GenBank/DDBJ databases">
        <title>The genome sequence of Polyangium sorediatum DSM14670.</title>
        <authorList>
            <person name="Zhang X."/>
        </authorList>
    </citation>
    <scope>NUCLEOTIDE SEQUENCE [LARGE SCALE GENOMIC DNA]</scope>
    <source>
        <strain evidence="3 4">DSM 14670</strain>
    </source>
</reference>
<dbReference type="RefSeq" id="WP_136965408.1">
    <property type="nucleotide sequence ID" value="NZ_JARZHI010000035.1"/>
</dbReference>
<dbReference type="InterPro" id="IPR052918">
    <property type="entry name" value="Motility_Chemotaxis_Reg"/>
</dbReference>
<name>A0ABT6P021_9BACT</name>
<keyword evidence="4" id="KW-1185">Reference proteome</keyword>
<gene>
    <name evidence="3" type="ORF">QHF89_30885</name>
</gene>
<feature type="region of interest" description="Disordered" evidence="1">
    <location>
        <begin position="24"/>
        <end position="49"/>
    </location>
</feature>
<dbReference type="PANTHER" id="PTHR35580">
    <property type="entry name" value="CELL SURFACE GLYCOPROTEIN (S-LAYER PROTEIN)-LIKE PROTEIN"/>
    <property type="match status" value="1"/>
</dbReference>
<evidence type="ECO:0000313" key="3">
    <source>
        <dbReference type="EMBL" id="MDI1433946.1"/>
    </source>
</evidence>
<proteinExistence type="predicted"/>
<dbReference type="Gene3D" id="2.80.10.50">
    <property type="match status" value="1"/>
</dbReference>
<organism evidence="3 4">
    <name type="scientific">Polyangium sorediatum</name>
    <dbReference type="NCBI Taxonomy" id="889274"/>
    <lineage>
        <taxon>Bacteria</taxon>
        <taxon>Pseudomonadati</taxon>
        <taxon>Myxococcota</taxon>
        <taxon>Polyangia</taxon>
        <taxon>Polyangiales</taxon>
        <taxon>Polyangiaceae</taxon>
        <taxon>Polyangium</taxon>
    </lineage>
</organism>
<dbReference type="SUPFAM" id="SSF101898">
    <property type="entry name" value="NHL repeat"/>
    <property type="match status" value="1"/>
</dbReference>
<protein>
    <recommendedName>
        <fullName evidence="5">Lipoprotein</fullName>
    </recommendedName>
</protein>
<evidence type="ECO:0000313" key="4">
    <source>
        <dbReference type="Proteomes" id="UP001160301"/>
    </source>
</evidence>